<dbReference type="Proteomes" id="UP000032452">
    <property type="component" value="Unassembled WGS sequence"/>
</dbReference>
<gene>
    <name evidence="6" type="ORF">UH38_16585</name>
</gene>
<dbReference type="InterPro" id="IPR045170">
    <property type="entry name" value="MTOX"/>
</dbReference>
<dbReference type="PATRIC" id="fig|1618023.3.peg.362"/>
<keyword evidence="3" id="KW-0274">FAD</keyword>
<dbReference type="OrthoDB" id="9794226at2"/>
<evidence type="ECO:0000256" key="1">
    <source>
        <dbReference type="ARBA" id="ARBA00001974"/>
    </source>
</evidence>
<dbReference type="SUPFAM" id="SSF51905">
    <property type="entry name" value="FAD/NAD(P)-binding domain"/>
    <property type="match status" value="1"/>
</dbReference>
<dbReference type="GO" id="GO:0008115">
    <property type="term" value="F:sarcosine oxidase activity"/>
    <property type="evidence" value="ECO:0007669"/>
    <property type="project" value="TreeGrafter"/>
</dbReference>
<dbReference type="EMBL" id="JYON01000019">
    <property type="protein sequence ID" value="KJH70678.1"/>
    <property type="molecule type" value="Genomic_DNA"/>
</dbReference>
<dbReference type="GO" id="GO:0050660">
    <property type="term" value="F:flavin adenine dinucleotide binding"/>
    <property type="evidence" value="ECO:0007669"/>
    <property type="project" value="InterPro"/>
</dbReference>
<evidence type="ECO:0000256" key="4">
    <source>
        <dbReference type="ARBA" id="ARBA00023002"/>
    </source>
</evidence>
<dbReference type="Gene3D" id="3.50.50.60">
    <property type="entry name" value="FAD/NAD(P)-binding domain"/>
    <property type="match status" value="1"/>
</dbReference>
<dbReference type="NCBIfam" id="NF008425">
    <property type="entry name" value="PRK11259.1"/>
    <property type="match status" value="1"/>
</dbReference>
<keyword evidence="7" id="KW-1185">Reference proteome</keyword>
<dbReference type="AlphaFoldDB" id="A0A0D8ZPF7"/>
<dbReference type="InterPro" id="IPR036188">
    <property type="entry name" value="FAD/NAD-bd_sf"/>
</dbReference>
<comment type="caution">
    <text evidence="6">The sequence shown here is derived from an EMBL/GenBank/DDBJ whole genome shotgun (WGS) entry which is preliminary data.</text>
</comment>
<dbReference type="STRING" id="1618023.UH38_16585"/>
<dbReference type="Gene3D" id="3.30.9.10">
    <property type="entry name" value="D-Amino Acid Oxidase, subunit A, domain 2"/>
    <property type="match status" value="1"/>
</dbReference>
<dbReference type="InterPro" id="IPR006076">
    <property type="entry name" value="FAD-dep_OxRdtase"/>
</dbReference>
<dbReference type="PANTHER" id="PTHR10961">
    <property type="entry name" value="PEROXISOMAL SARCOSINE OXIDASE"/>
    <property type="match status" value="1"/>
</dbReference>
<accession>A0A0D8ZPF7</accession>
<feature type="domain" description="FAD dependent oxidoreductase" evidence="5">
    <location>
        <begin position="6"/>
        <end position="360"/>
    </location>
</feature>
<dbReference type="SUPFAM" id="SSF54373">
    <property type="entry name" value="FAD-linked reductases, C-terminal domain"/>
    <property type="match status" value="1"/>
</dbReference>
<dbReference type="RefSeq" id="WP_072044940.1">
    <property type="nucleotide sequence ID" value="NZ_CAWMDP010000006.1"/>
</dbReference>
<evidence type="ECO:0000313" key="7">
    <source>
        <dbReference type="Proteomes" id="UP000032452"/>
    </source>
</evidence>
<organism evidence="6 7">
    <name type="scientific">Aliterella atlantica CENA595</name>
    <dbReference type="NCBI Taxonomy" id="1618023"/>
    <lineage>
        <taxon>Bacteria</taxon>
        <taxon>Bacillati</taxon>
        <taxon>Cyanobacteriota</taxon>
        <taxon>Cyanophyceae</taxon>
        <taxon>Chroococcidiopsidales</taxon>
        <taxon>Aliterellaceae</taxon>
        <taxon>Aliterella</taxon>
    </lineage>
</organism>
<dbReference type="PANTHER" id="PTHR10961:SF7">
    <property type="entry name" value="FAD DEPENDENT OXIDOREDUCTASE DOMAIN-CONTAINING PROTEIN"/>
    <property type="match status" value="1"/>
</dbReference>
<evidence type="ECO:0000259" key="5">
    <source>
        <dbReference type="Pfam" id="PF01266"/>
    </source>
</evidence>
<reference evidence="6 7" key="1">
    <citation type="submission" date="2015-02" db="EMBL/GenBank/DDBJ databases">
        <title>Draft genome of a novel marine cyanobacterium (Chroococcales) isolated from South Atlantic Ocean.</title>
        <authorList>
            <person name="Rigonato J."/>
            <person name="Alvarenga D.O."/>
            <person name="Branco L.H."/>
            <person name="Varani A.M."/>
            <person name="Brandini F.P."/>
            <person name="Fiore M.F."/>
        </authorList>
    </citation>
    <scope>NUCLEOTIDE SEQUENCE [LARGE SCALE GENOMIC DNA]</scope>
    <source>
        <strain evidence="6 7">CENA595</strain>
    </source>
</reference>
<evidence type="ECO:0000256" key="2">
    <source>
        <dbReference type="ARBA" id="ARBA00022630"/>
    </source>
</evidence>
<evidence type="ECO:0000313" key="6">
    <source>
        <dbReference type="EMBL" id="KJH70678.1"/>
    </source>
</evidence>
<protein>
    <submittedName>
        <fullName evidence="6">Methyltryptophan oxidase</fullName>
    </submittedName>
</protein>
<sequence>MSNTFDVIVIGLGGMGSATAYQLARRGKRVLGLEQYTPAHNLGSSHGKSRIIRQAYFEHPAYVPLLLRAYELWQQIEQETGKNLLTLSGGLMLGLPDSQTVAGSLLSAKEHGLEHEMLDAREIKRRFPPLQPSNDTIALYEKKAGFVHPENSVSAHLQRATELGATLHFEEPALSWEASLSGDRVRVTTAQGCYEAEKLAIAPGAWASDIFNFDLPLTVERQVMYWFDPVGGIEPFLSDRFPIYIWEAEDEVKFYGFPAQERQDGVKVAFFYKGVACTAETIDRTVQVEEIQQMRQYLAQRIPTLNSDCLQASTCLYTNTPDFHFVIAPHPQYEQVAIASPCSGHGYKFASVVGEIMADLVIDGKTRHPLDLFAPTRFLG</sequence>
<keyword evidence="4" id="KW-0560">Oxidoreductase</keyword>
<proteinExistence type="predicted"/>
<comment type="cofactor">
    <cofactor evidence="1">
        <name>FAD</name>
        <dbReference type="ChEBI" id="CHEBI:57692"/>
    </cofactor>
</comment>
<evidence type="ECO:0000256" key="3">
    <source>
        <dbReference type="ARBA" id="ARBA00022827"/>
    </source>
</evidence>
<dbReference type="Pfam" id="PF01266">
    <property type="entry name" value="DAO"/>
    <property type="match status" value="1"/>
</dbReference>
<name>A0A0D8ZPF7_9CYAN</name>
<keyword evidence="2" id="KW-0285">Flavoprotein</keyword>